<evidence type="ECO:0000313" key="3">
    <source>
        <dbReference type="Proteomes" id="UP001050691"/>
    </source>
</evidence>
<dbReference type="AlphaFoldDB" id="A0AAV5ABB6"/>
<reference evidence="2" key="1">
    <citation type="submission" date="2021-10" db="EMBL/GenBank/DDBJ databases">
        <title>De novo Genome Assembly of Clathrus columnatus (Basidiomycota, Fungi) Using Illumina and Nanopore Sequence Data.</title>
        <authorList>
            <person name="Ogiso-Tanaka E."/>
            <person name="Itagaki H."/>
            <person name="Hosoya T."/>
            <person name="Hosaka K."/>
        </authorList>
    </citation>
    <scope>NUCLEOTIDE SEQUENCE</scope>
    <source>
        <strain evidence="2">MO-923</strain>
    </source>
</reference>
<comment type="caution">
    <text evidence="2">The sequence shown here is derived from an EMBL/GenBank/DDBJ whole genome shotgun (WGS) entry which is preliminary data.</text>
</comment>
<name>A0AAV5ABB6_9AGAM</name>
<gene>
    <name evidence="2" type="ORF">Clacol_005100</name>
</gene>
<dbReference type="EMBL" id="BPWL01000006">
    <property type="protein sequence ID" value="GJJ10872.1"/>
    <property type="molecule type" value="Genomic_DNA"/>
</dbReference>
<evidence type="ECO:0000256" key="1">
    <source>
        <dbReference type="SAM" id="MobiDB-lite"/>
    </source>
</evidence>
<dbReference type="Proteomes" id="UP001050691">
    <property type="component" value="Unassembled WGS sequence"/>
</dbReference>
<protein>
    <submittedName>
        <fullName evidence="2">Uncharacterized protein</fullName>
    </submittedName>
</protein>
<keyword evidence="3" id="KW-1185">Reference proteome</keyword>
<feature type="region of interest" description="Disordered" evidence="1">
    <location>
        <begin position="1"/>
        <end position="26"/>
    </location>
</feature>
<proteinExistence type="predicted"/>
<organism evidence="2 3">
    <name type="scientific">Clathrus columnatus</name>
    <dbReference type="NCBI Taxonomy" id="1419009"/>
    <lineage>
        <taxon>Eukaryota</taxon>
        <taxon>Fungi</taxon>
        <taxon>Dikarya</taxon>
        <taxon>Basidiomycota</taxon>
        <taxon>Agaricomycotina</taxon>
        <taxon>Agaricomycetes</taxon>
        <taxon>Phallomycetidae</taxon>
        <taxon>Phallales</taxon>
        <taxon>Clathraceae</taxon>
        <taxon>Clathrus</taxon>
    </lineage>
</organism>
<evidence type="ECO:0000313" key="2">
    <source>
        <dbReference type="EMBL" id="GJJ10872.1"/>
    </source>
</evidence>
<accession>A0AAV5ABB6</accession>
<sequence length="66" mass="7097">MEIRRIDLPGKTPALRSENISNNPSDRSMLSAVSHVGHSSATTAVADFPVLVSRYLRSATICAQSL</sequence>